<dbReference type="PANTHER" id="PTHR46268">
    <property type="entry name" value="STRESS RESPONSE PROTEIN NHAX"/>
    <property type="match status" value="1"/>
</dbReference>
<dbReference type="Gene3D" id="3.40.50.620">
    <property type="entry name" value="HUPs"/>
    <property type="match status" value="2"/>
</dbReference>
<evidence type="ECO:0000256" key="1">
    <source>
        <dbReference type="ARBA" id="ARBA00008791"/>
    </source>
</evidence>
<organism evidence="3 4">
    <name type="scientific">Fulvivirga kasyanovii</name>
    <dbReference type="NCBI Taxonomy" id="396812"/>
    <lineage>
        <taxon>Bacteria</taxon>
        <taxon>Pseudomonadati</taxon>
        <taxon>Bacteroidota</taxon>
        <taxon>Cytophagia</taxon>
        <taxon>Cytophagales</taxon>
        <taxon>Fulvivirgaceae</taxon>
        <taxon>Fulvivirga</taxon>
    </lineage>
</organism>
<feature type="domain" description="UspA" evidence="2">
    <location>
        <begin position="5"/>
        <end position="139"/>
    </location>
</feature>
<dbReference type="Pfam" id="PF00582">
    <property type="entry name" value="Usp"/>
    <property type="match status" value="2"/>
</dbReference>
<evidence type="ECO:0000259" key="2">
    <source>
        <dbReference type="Pfam" id="PF00582"/>
    </source>
</evidence>
<dbReference type="RefSeq" id="WP_155175645.1">
    <property type="nucleotide sequence ID" value="NZ_BAAAFL010000012.1"/>
</dbReference>
<dbReference type="Proteomes" id="UP000798808">
    <property type="component" value="Unassembled WGS sequence"/>
</dbReference>
<keyword evidence="4" id="KW-1185">Reference proteome</keyword>
<name>A0ABW9RVK8_9BACT</name>
<evidence type="ECO:0000313" key="3">
    <source>
        <dbReference type="EMBL" id="MTI28274.1"/>
    </source>
</evidence>
<feature type="domain" description="UspA" evidence="2">
    <location>
        <begin position="147"/>
        <end position="288"/>
    </location>
</feature>
<comment type="similarity">
    <text evidence="1">Belongs to the universal stress protein A family.</text>
</comment>
<dbReference type="PRINTS" id="PR01438">
    <property type="entry name" value="UNVRSLSTRESS"/>
</dbReference>
<dbReference type="InterPro" id="IPR014729">
    <property type="entry name" value="Rossmann-like_a/b/a_fold"/>
</dbReference>
<accession>A0ABW9RVK8</accession>
<dbReference type="EMBL" id="SMLW01000659">
    <property type="protein sequence ID" value="MTI28274.1"/>
    <property type="molecule type" value="Genomic_DNA"/>
</dbReference>
<dbReference type="CDD" id="cd00293">
    <property type="entry name" value="USP-like"/>
    <property type="match status" value="2"/>
</dbReference>
<sequence>MYQVKRLLVGLDMSEMDEKLLSYTSGLVKLFGVEMVYFLHVAKSLDLPKKVIEKYPDLMAPVDEALERDITAKVKKHFTSECEYKVEVREGNAEDKILRWADQKEIDLVVMGRKRELRGTGVLPGRLAKTVHCSLLLVPESATDKITRILVPVDFSKTSSMALDEAIFIKEATGAEIILHNSYRVPSGYHLSGKSYEEFGEIMKSNAYEDAVEFLQRSGLKASDVTIELNLDEDDDPAELSYAMAEEKNADLIIIGSKGRTGLASILLGSVADKMIQYDSKIPLMVVKDKKANLDFLQALLKL</sequence>
<gene>
    <name evidence="3" type="ORF">E1163_25180</name>
</gene>
<dbReference type="InterPro" id="IPR006015">
    <property type="entry name" value="Universal_stress_UspA"/>
</dbReference>
<dbReference type="PANTHER" id="PTHR46268:SF6">
    <property type="entry name" value="UNIVERSAL STRESS PROTEIN UP12"/>
    <property type="match status" value="1"/>
</dbReference>
<reference evidence="3 4" key="1">
    <citation type="submission" date="2019-02" db="EMBL/GenBank/DDBJ databases">
        <authorList>
            <person name="Goldberg S.R."/>
            <person name="Haltli B.A."/>
            <person name="Correa H."/>
            <person name="Russell K.G."/>
        </authorList>
    </citation>
    <scope>NUCLEOTIDE SEQUENCE [LARGE SCALE GENOMIC DNA]</scope>
    <source>
        <strain evidence="3 4">JCM 16186</strain>
    </source>
</reference>
<protein>
    <submittedName>
        <fullName evidence="3">Universal stress protein</fullName>
    </submittedName>
</protein>
<comment type="caution">
    <text evidence="3">The sequence shown here is derived from an EMBL/GenBank/DDBJ whole genome shotgun (WGS) entry which is preliminary data.</text>
</comment>
<evidence type="ECO:0000313" key="4">
    <source>
        <dbReference type="Proteomes" id="UP000798808"/>
    </source>
</evidence>
<dbReference type="SUPFAM" id="SSF52402">
    <property type="entry name" value="Adenine nucleotide alpha hydrolases-like"/>
    <property type="match status" value="2"/>
</dbReference>
<proteinExistence type="inferred from homology"/>
<dbReference type="InterPro" id="IPR006016">
    <property type="entry name" value="UspA"/>
</dbReference>